<evidence type="ECO:0000313" key="2">
    <source>
        <dbReference type="Proteomes" id="UP000038083"/>
    </source>
</evidence>
<gene>
    <name evidence="1" type="ORF">CCYN74_30260</name>
</gene>
<reference evidence="1 2" key="1">
    <citation type="submission" date="2015-01" db="EMBL/GenBank/DDBJ databases">
        <authorList>
            <person name="MANFREDI Pablo"/>
        </authorList>
    </citation>
    <scope>NUCLEOTIDE SEQUENCE [LARGE SCALE GENOMIC DNA]</scope>
    <source>
        <strain evidence="1 2">Ccy74</strain>
    </source>
</reference>
<dbReference type="RefSeq" id="WP_018278742.1">
    <property type="nucleotide sequence ID" value="NZ_CDOF01000022.1"/>
</dbReference>
<accession>A0A0B7H9P1</accession>
<proteinExistence type="predicted"/>
<dbReference type="AlphaFoldDB" id="A0A0B7H9P1"/>
<dbReference type="EMBL" id="CDOG01000023">
    <property type="protein sequence ID" value="CEN38777.1"/>
    <property type="molecule type" value="Genomic_DNA"/>
</dbReference>
<dbReference type="OrthoDB" id="1374990at2"/>
<organism evidence="1 2">
    <name type="scientific">Capnocytophaga cynodegmi</name>
    <dbReference type="NCBI Taxonomy" id="28189"/>
    <lineage>
        <taxon>Bacteria</taxon>
        <taxon>Pseudomonadati</taxon>
        <taxon>Bacteroidota</taxon>
        <taxon>Flavobacteriia</taxon>
        <taxon>Flavobacteriales</taxon>
        <taxon>Flavobacteriaceae</taxon>
        <taxon>Capnocytophaga</taxon>
    </lineage>
</organism>
<protein>
    <submittedName>
        <fullName evidence="1">Uncharacterized protein</fullName>
    </submittedName>
</protein>
<evidence type="ECO:0000313" key="1">
    <source>
        <dbReference type="EMBL" id="CEN38777.1"/>
    </source>
</evidence>
<dbReference type="Proteomes" id="UP000038083">
    <property type="component" value="Unassembled WGS sequence"/>
</dbReference>
<name>A0A0B7H9P1_9FLAO</name>
<sequence length="121" mass="14433">MQPRNLYELLQVMKIRPGMYFYPPTLPNLKNFLSGYFSALFINNIEDNPLDGFDDFVAQKLRFYESTAGFSNMILAYITGFDPKNIIWEDFLAYDISKEQHQKAIELYYKFLEEFNQEKQK</sequence>